<name>A0A1G9Q236_9EURY</name>
<evidence type="ECO:0000256" key="1">
    <source>
        <dbReference type="SAM" id="Phobius"/>
    </source>
</evidence>
<keyword evidence="1" id="KW-0812">Transmembrane</keyword>
<dbReference type="Pfam" id="PF25938">
    <property type="entry name" value="DUF7981"/>
    <property type="match status" value="1"/>
</dbReference>
<keyword evidence="1" id="KW-1133">Transmembrane helix</keyword>
<accession>A0A1G9Q236</accession>
<dbReference type="Proteomes" id="UP000199451">
    <property type="component" value="Unassembled WGS sequence"/>
</dbReference>
<dbReference type="EMBL" id="FNHL01000001">
    <property type="protein sequence ID" value="SDM05084.1"/>
    <property type="molecule type" value="Genomic_DNA"/>
</dbReference>
<reference evidence="4" key="1">
    <citation type="submission" date="2016-10" db="EMBL/GenBank/DDBJ databases">
        <authorList>
            <person name="Varghese N."/>
            <person name="Submissions S."/>
        </authorList>
    </citation>
    <scope>NUCLEOTIDE SEQUENCE [LARGE SCALE GENOMIC DNA]</scope>
    <source>
        <strain evidence="4">CGMCC 1.10119</strain>
    </source>
</reference>
<keyword evidence="1" id="KW-0472">Membrane</keyword>
<dbReference type="AlphaFoldDB" id="A0A1G9Q236"/>
<organism evidence="3 4">
    <name type="scientific">Halogranum gelatinilyticum</name>
    <dbReference type="NCBI Taxonomy" id="660521"/>
    <lineage>
        <taxon>Archaea</taxon>
        <taxon>Methanobacteriati</taxon>
        <taxon>Methanobacteriota</taxon>
        <taxon>Stenosarchaea group</taxon>
        <taxon>Halobacteria</taxon>
        <taxon>Halobacteriales</taxon>
        <taxon>Haloferacaceae</taxon>
    </lineage>
</organism>
<proteinExistence type="predicted"/>
<keyword evidence="4" id="KW-1185">Reference proteome</keyword>
<evidence type="ECO:0000259" key="2">
    <source>
        <dbReference type="Pfam" id="PF25938"/>
    </source>
</evidence>
<sequence>MRARTKSGVLWGAVGALAFLALTQGYILLVGPLPVSLLVRLALAAALGVAVAGVSYVTEHRLARKGRT</sequence>
<dbReference type="InterPro" id="IPR058287">
    <property type="entry name" value="DUF7981"/>
</dbReference>
<feature type="domain" description="DUF7981" evidence="2">
    <location>
        <begin position="1"/>
        <end position="68"/>
    </location>
</feature>
<protein>
    <recommendedName>
        <fullName evidence="2">DUF7981 domain-containing protein</fullName>
    </recommendedName>
</protein>
<evidence type="ECO:0000313" key="4">
    <source>
        <dbReference type="Proteomes" id="UP000199451"/>
    </source>
</evidence>
<feature type="transmembrane region" description="Helical" evidence="1">
    <location>
        <begin position="35"/>
        <end position="57"/>
    </location>
</feature>
<dbReference type="STRING" id="660521.SAMN04487949_0655"/>
<evidence type="ECO:0000313" key="3">
    <source>
        <dbReference type="EMBL" id="SDM05084.1"/>
    </source>
</evidence>
<dbReference type="RefSeq" id="WP_089694022.1">
    <property type="nucleotide sequence ID" value="NZ_FNHL01000001.1"/>
</dbReference>
<gene>
    <name evidence="3" type="ORF">SAMN04487949_0655</name>
</gene>